<evidence type="ECO:0000313" key="1">
    <source>
        <dbReference type="EMBL" id="TQV80848.1"/>
    </source>
</evidence>
<dbReference type="RefSeq" id="WP_142896562.1">
    <property type="nucleotide sequence ID" value="NZ_ML660054.1"/>
</dbReference>
<dbReference type="Proteomes" id="UP000315252">
    <property type="component" value="Unassembled WGS sequence"/>
</dbReference>
<proteinExistence type="predicted"/>
<name>A0A545TUF4_9PROT</name>
<gene>
    <name evidence="1" type="ORF">FKG95_11920</name>
</gene>
<protein>
    <submittedName>
        <fullName evidence="1">Uncharacterized protein</fullName>
    </submittedName>
</protein>
<dbReference type="AlphaFoldDB" id="A0A545TUF4"/>
<comment type="caution">
    <text evidence="1">The sequence shown here is derived from an EMBL/GenBank/DDBJ whole genome shotgun (WGS) entry which is preliminary data.</text>
</comment>
<sequence>MKLLRFLKSWWNEVPDSQPGTEARAPVQSAQARPRVHRKMLPVVRYLEKIRNSTGDLNFRYVGPNQMNGDAEEIQIFILDQNHERGVTVRYLDHLELYFIDGPSAQKLHQKTAREVLASLSEILTDAFPGQELWGAPSAQDRKYQS</sequence>
<accession>A0A545TUF4</accession>
<dbReference type="EMBL" id="VHSH01000003">
    <property type="protein sequence ID" value="TQV80848.1"/>
    <property type="molecule type" value="Genomic_DNA"/>
</dbReference>
<keyword evidence="2" id="KW-1185">Reference proteome</keyword>
<organism evidence="1 2">
    <name type="scientific">Denitrobaculum tricleocarpae</name>
    <dbReference type="NCBI Taxonomy" id="2591009"/>
    <lineage>
        <taxon>Bacteria</taxon>
        <taxon>Pseudomonadati</taxon>
        <taxon>Pseudomonadota</taxon>
        <taxon>Alphaproteobacteria</taxon>
        <taxon>Rhodospirillales</taxon>
        <taxon>Rhodospirillaceae</taxon>
        <taxon>Denitrobaculum</taxon>
    </lineage>
</organism>
<evidence type="ECO:0000313" key="2">
    <source>
        <dbReference type="Proteomes" id="UP000315252"/>
    </source>
</evidence>
<reference evidence="1 2" key="1">
    <citation type="submission" date="2019-06" db="EMBL/GenBank/DDBJ databases">
        <title>Whole genome sequence for Rhodospirillaceae sp. R148.</title>
        <authorList>
            <person name="Wang G."/>
        </authorList>
    </citation>
    <scope>NUCLEOTIDE SEQUENCE [LARGE SCALE GENOMIC DNA]</scope>
    <source>
        <strain evidence="1 2">R148</strain>
    </source>
</reference>